<dbReference type="HAMAP" id="MF_00727">
    <property type="entry name" value="Tgl"/>
    <property type="match status" value="1"/>
</dbReference>
<dbReference type="RefSeq" id="WP_306019533.1">
    <property type="nucleotide sequence ID" value="NZ_CP129013.1"/>
</dbReference>
<dbReference type="InterPro" id="IPR020916">
    <property type="entry name" value="Gln_gamma-glutamylTfrase_bac"/>
</dbReference>
<evidence type="ECO:0000256" key="4">
    <source>
        <dbReference type="HAMAP-Rule" id="MF_00727"/>
    </source>
</evidence>
<dbReference type="NCBIfam" id="NF002869">
    <property type="entry name" value="PRK03187.1"/>
    <property type="match status" value="1"/>
</dbReference>
<dbReference type="Proteomes" id="UP001197974">
    <property type="component" value="Chromosome"/>
</dbReference>
<comment type="similarity">
    <text evidence="4">Belongs to the bacillus TGase family.</text>
</comment>
<accession>A0ABY9JU77</accession>
<keyword evidence="6" id="KW-1185">Reference proteome</keyword>
<dbReference type="EC" id="2.3.2.13" evidence="4"/>
<evidence type="ECO:0000313" key="5">
    <source>
        <dbReference type="EMBL" id="WLR41236.1"/>
    </source>
</evidence>
<dbReference type="EMBL" id="CP129013">
    <property type="protein sequence ID" value="WLR41236.1"/>
    <property type="molecule type" value="Genomic_DNA"/>
</dbReference>
<proteinExistence type="inferred from homology"/>
<gene>
    <name evidence="4" type="primary">tgl</name>
    <name evidence="5" type="ORF">LC087_09800</name>
</gene>
<evidence type="ECO:0000256" key="2">
    <source>
        <dbReference type="ARBA" id="ARBA00022969"/>
    </source>
</evidence>
<keyword evidence="3 4" id="KW-0012">Acyltransferase</keyword>
<evidence type="ECO:0000256" key="3">
    <source>
        <dbReference type="ARBA" id="ARBA00023315"/>
    </source>
</evidence>
<keyword evidence="2 4" id="KW-0749">Sporulation</keyword>
<name>A0ABY9JU77_9BACI</name>
<comment type="function">
    <text evidence="4">Probably plays a role in the assembly of the spore coat proteins by catalyzing epsilon-(gamma-glutamyl)lysine cross-links.</text>
</comment>
<evidence type="ECO:0000256" key="1">
    <source>
        <dbReference type="ARBA" id="ARBA00022679"/>
    </source>
</evidence>
<evidence type="ECO:0000313" key="6">
    <source>
        <dbReference type="Proteomes" id="UP001197974"/>
    </source>
</evidence>
<dbReference type="Pfam" id="PF20085">
    <property type="entry name" value="TGL"/>
    <property type="match status" value="1"/>
</dbReference>
<dbReference type="GO" id="GO:0003810">
    <property type="term" value="F:protein-glutamine gamma-glutamyltransferase activity"/>
    <property type="evidence" value="ECO:0007669"/>
    <property type="project" value="UniProtKB-EC"/>
</dbReference>
<organism evidence="5 6">
    <name type="scientific">Bacillus carboniphilus</name>
    <dbReference type="NCBI Taxonomy" id="86663"/>
    <lineage>
        <taxon>Bacteria</taxon>
        <taxon>Bacillati</taxon>
        <taxon>Bacillota</taxon>
        <taxon>Bacilli</taxon>
        <taxon>Bacillales</taxon>
        <taxon>Bacillaceae</taxon>
        <taxon>Bacillus</taxon>
    </lineage>
</organism>
<reference evidence="5 6" key="1">
    <citation type="submission" date="2023-06" db="EMBL/GenBank/DDBJ databases">
        <title>Five Gram-positive bacteria isolated from mangrove sediments in Shenzhen, Guangdong, China.</title>
        <authorList>
            <person name="Yu S."/>
            <person name="Zheng W."/>
            <person name="Huang Y."/>
        </authorList>
    </citation>
    <scope>NUCLEOTIDE SEQUENCE [LARGE SCALE GENOMIC DNA]</scope>
    <source>
        <strain evidence="5 6">SaN35-3</strain>
    </source>
</reference>
<keyword evidence="1 4" id="KW-0808">Transferase</keyword>
<protein>
    <recommendedName>
        <fullName evidence="4">Protein-glutamine gamma-glutamyltransferase</fullName>
        <ecNumber evidence="4">2.3.2.13</ecNumber>
    </recommendedName>
    <alternativeName>
        <fullName evidence="4">Transglutaminase</fullName>
        <shortName evidence="4">TGase</shortName>
    </alternativeName>
</protein>
<comment type="catalytic activity">
    <reaction evidence="4">
        <text>L-glutaminyl-[protein] + L-lysyl-[protein] = [protein]-L-lysyl-N(6)-5-L-glutamyl-[protein] + NH4(+)</text>
        <dbReference type="Rhea" id="RHEA:54816"/>
        <dbReference type="Rhea" id="RHEA-COMP:9752"/>
        <dbReference type="Rhea" id="RHEA-COMP:10207"/>
        <dbReference type="Rhea" id="RHEA-COMP:14005"/>
        <dbReference type="ChEBI" id="CHEBI:28938"/>
        <dbReference type="ChEBI" id="CHEBI:29969"/>
        <dbReference type="ChEBI" id="CHEBI:30011"/>
        <dbReference type="ChEBI" id="CHEBI:138370"/>
        <dbReference type="EC" id="2.3.2.13"/>
    </reaction>
</comment>
<sequence length="270" mass="31442">MIQIQYQPISQQAVSSLMGSYGEILSKMIQYKEVYQYNNLQELAFELYFRKQTMKASVDLNKSGVTFAVFKESFCNPKYWRLTNRGAFVIKSGIRPRDAIRDIFLNGKKYAFECATAIVIIFYKAALQSIKEEQFDQLFSGLTLYDWHYDDDLGVITKEGNDYLQGDCVYFKNPDVNPLTPEWRGENCIILQNDLYFGHGIGIKTGREMIEEINQFRIPGATRSAYLLSQVTRPNYQYLSQFKKTLYFLIFRESGQPLSFETPYSLHCFI</sequence>